<dbReference type="EMBL" id="JABFCT010000004">
    <property type="protein sequence ID" value="KAF5876056.1"/>
    <property type="molecule type" value="Genomic_DNA"/>
</dbReference>
<dbReference type="AlphaFoldDB" id="A0A8H6AYD6"/>
<organism evidence="1 2">
    <name type="scientific">Botrytis fragariae</name>
    <dbReference type="NCBI Taxonomy" id="1964551"/>
    <lineage>
        <taxon>Eukaryota</taxon>
        <taxon>Fungi</taxon>
        <taxon>Dikarya</taxon>
        <taxon>Ascomycota</taxon>
        <taxon>Pezizomycotina</taxon>
        <taxon>Leotiomycetes</taxon>
        <taxon>Helotiales</taxon>
        <taxon>Sclerotiniaceae</taxon>
        <taxon>Botrytis</taxon>
    </lineage>
</organism>
<name>A0A8H6AYD6_9HELO</name>
<proteinExistence type="predicted"/>
<evidence type="ECO:0000313" key="2">
    <source>
        <dbReference type="Proteomes" id="UP000531561"/>
    </source>
</evidence>
<protein>
    <submittedName>
        <fullName evidence="1">Uncharacterized protein</fullName>
    </submittedName>
</protein>
<dbReference type="Proteomes" id="UP000531561">
    <property type="component" value="Unassembled WGS sequence"/>
</dbReference>
<reference evidence="1 2" key="1">
    <citation type="journal article" date="2020" name="Phytopathology">
        <title>A high-quality genome resource of Botrytis fragariae, a new and rapidly spreading fungal pathogen causing strawberry gray mold in the U.S.A.</title>
        <authorList>
            <person name="Wu Y."/>
            <person name="Saski C.A."/>
            <person name="Schnabel G."/>
            <person name="Xiao S."/>
            <person name="Hu M."/>
        </authorList>
    </citation>
    <scope>NUCLEOTIDE SEQUENCE [LARGE SCALE GENOMIC DNA]</scope>
    <source>
        <strain evidence="1 2">BVB16</strain>
    </source>
</reference>
<sequence length="72" mass="8266">MLPVRIPNSGGCDCDIRVTSYILPSMIALCEKGWLETSINASANLLGWYICRHHFNTSYCFFLEHKNSENRQ</sequence>
<keyword evidence="2" id="KW-1185">Reference proteome</keyword>
<accession>A0A8H6AYD6</accession>
<evidence type="ECO:0000313" key="1">
    <source>
        <dbReference type="EMBL" id="KAF5876056.1"/>
    </source>
</evidence>
<dbReference type="RefSeq" id="XP_037195002.1">
    <property type="nucleotide sequence ID" value="XM_037332874.1"/>
</dbReference>
<comment type="caution">
    <text evidence="1">The sequence shown here is derived from an EMBL/GenBank/DDBJ whole genome shotgun (WGS) entry which is preliminary data.</text>
</comment>
<dbReference type="GeneID" id="59256566"/>
<gene>
    <name evidence="1" type="ORF">Bfra_002455</name>
</gene>